<feature type="transmembrane region" description="Helical" evidence="2">
    <location>
        <begin position="12"/>
        <end position="31"/>
    </location>
</feature>
<feature type="transmembrane region" description="Helical" evidence="2">
    <location>
        <begin position="75"/>
        <end position="94"/>
    </location>
</feature>
<comment type="caution">
    <text evidence="3">The sequence shown here is derived from an EMBL/GenBank/DDBJ whole genome shotgun (WGS) entry which is preliminary data.</text>
</comment>
<dbReference type="InterPro" id="IPR037185">
    <property type="entry name" value="EmrE-like"/>
</dbReference>
<evidence type="ECO:0000256" key="2">
    <source>
        <dbReference type="SAM" id="Phobius"/>
    </source>
</evidence>
<dbReference type="AlphaFoldDB" id="A0A396STJ4"/>
<feature type="transmembrane region" description="Helical" evidence="2">
    <location>
        <begin position="128"/>
        <end position="148"/>
    </location>
</feature>
<gene>
    <name evidence="3" type="ORF">DS835_00175</name>
</gene>
<organism evidence="3 4">
    <name type="scientific">Lactobacillus bombicola</name>
    <dbReference type="NCBI Taxonomy" id="1505723"/>
    <lineage>
        <taxon>Bacteria</taxon>
        <taxon>Bacillati</taxon>
        <taxon>Bacillota</taxon>
        <taxon>Bacilli</taxon>
        <taxon>Lactobacillales</taxon>
        <taxon>Lactobacillaceae</taxon>
        <taxon>Lactobacillus</taxon>
    </lineage>
</organism>
<dbReference type="SUPFAM" id="SSF103481">
    <property type="entry name" value="Multidrug resistance efflux transporter EmrE"/>
    <property type="match status" value="1"/>
</dbReference>
<keyword evidence="2" id="KW-1133">Transmembrane helix</keyword>
<feature type="transmembrane region" description="Helical" evidence="2">
    <location>
        <begin position="100"/>
        <end position="116"/>
    </location>
</feature>
<name>A0A396STJ4_9LACO</name>
<evidence type="ECO:0000256" key="1">
    <source>
        <dbReference type="ARBA" id="ARBA00004127"/>
    </source>
</evidence>
<feature type="transmembrane region" description="Helical" evidence="2">
    <location>
        <begin position="43"/>
        <end position="63"/>
    </location>
</feature>
<reference evidence="3 4" key="1">
    <citation type="submission" date="2018-07" db="EMBL/GenBank/DDBJ databases">
        <title>Genome sequences of six Lactobacillus spp. isolated from bumble bee guts.</title>
        <authorList>
            <person name="Motta E.V.S."/>
            <person name="Moran N.A."/>
        </authorList>
    </citation>
    <scope>NUCLEOTIDE SEQUENCE [LARGE SCALE GENOMIC DNA]</scope>
    <source>
        <strain evidence="3 4">OCC3</strain>
    </source>
</reference>
<protein>
    <recommendedName>
        <fullName evidence="5">EamA domain-containing protein</fullName>
    </recommendedName>
</protein>
<feature type="transmembrane region" description="Helical" evidence="2">
    <location>
        <begin position="251"/>
        <end position="267"/>
    </location>
</feature>
<comment type="subcellular location">
    <subcellularLocation>
        <location evidence="1">Endomembrane system</location>
        <topology evidence="1">Multi-pass membrane protein</topology>
    </subcellularLocation>
</comment>
<accession>A0A396STJ4</accession>
<feature type="transmembrane region" description="Helical" evidence="2">
    <location>
        <begin position="200"/>
        <end position="218"/>
    </location>
</feature>
<feature type="transmembrane region" description="Helical" evidence="2">
    <location>
        <begin position="224"/>
        <end position="244"/>
    </location>
</feature>
<evidence type="ECO:0008006" key="5">
    <source>
        <dbReference type="Google" id="ProtNLM"/>
    </source>
</evidence>
<evidence type="ECO:0000313" key="4">
    <source>
        <dbReference type="Proteomes" id="UP000265862"/>
    </source>
</evidence>
<feature type="transmembrane region" description="Helical" evidence="2">
    <location>
        <begin position="160"/>
        <end position="180"/>
    </location>
</feature>
<proteinExistence type="predicted"/>
<dbReference type="Proteomes" id="UP000265862">
    <property type="component" value="Unassembled WGS sequence"/>
</dbReference>
<keyword evidence="2" id="KW-0812">Transmembrane</keyword>
<evidence type="ECO:0000313" key="3">
    <source>
        <dbReference type="EMBL" id="RHW55318.1"/>
    </source>
</evidence>
<dbReference type="EMBL" id="QOCV01000001">
    <property type="protein sequence ID" value="RHW55318.1"/>
    <property type="molecule type" value="Genomic_DNA"/>
</dbReference>
<sequence>MGYRHQSSINVNFLNNLCSTALVTIFLIGLLNKFPAPKITGNYVIRIIIYGLLAQLVAYGYSYVFKRVTIMQSIVLSKMTDLFIPLAIFLTMGYFNKSSYLISIVSTIIVVCYIIFKQRHSQMNVAILLKIFMVIGPLLIVQAALSPLLTKGVIRLVDLVYFTIATIYIRCIITIITFWIKHHGLKIKDLKINKQIFWIYGARAVLTILAQATYTLATSSPNSGIAWIFLNMTNLYSVIFGSFALKEKVHISDILLIICIFGLALISK</sequence>
<keyword evidence="2" id="KW-0472">Membrane</keyword>